<gene>
    <name evidence="12" type="ORF">K443DRAFT_678392</name>
</gene>
<dbReference type="Proteomes" id="UP000054477">
    <property type="component" value="Unassembled WGS sequence"/>
</dbReference>
<evidence type="ECO:0000256" key="1">
    <source>
        <dbReference type="ARBA" id="ARBA00004123"/>
    </source>
</evidence>
<dbReference type="PANTHER" id="PTHR31169:SF8">
    <property type="entry name" value="ZINC-FINGER DOMAIN OF MONOAMINE-OXIDASE A REPRESSOR R1 PROTEIN"/>
    <property type="match status" value="1"/>
</dbReference>
<evidence type="ECO:0000256" key="8">
    <source>
        <dbReference type="ARBA" id="ARBA00023163"/>
    </source>
</evidence>
<feature type="compositionally biased region" description="Basic and acidic residues" evidence="10">
    <location>
        <begin position="601"/>
        <end position="613"/>
    </location>
</feature>
<evidence type="ECO:0000256" key="6">
    <source>
        <dbReference type="ARBA" id="ARBA00022843"/>
    </source>
</evidence>
<proteinExistence type="predicted"/>
<organism evidence="12 13">
    <name type="scientific">Laccaria amethystina LaAM-08-1</name>
    <dbReference type="NCBI Taxonomy" id="1095629"/>
    <lineage>
        <taxon>Eukaryota</taxon>
        <taxon>Fungi</taxon>
        <taxon>Dikarya</taxon>
        <taxon>Basidiomycota</taxon>
        <taxon>Agaricomycotina</taxon>
        <taxon>Agaricomycetes</taxon>
        <taxon>Agaricomycetidae</taxon>
        <taxon>Agaricales</taxon>
        <taxon>Agaricineae</taxon>
        <taxon>Hydnangiaceae</taxon>
        <taxon>Laccaria</taxon>
    </lineage>
</organism>
<evidence type="ECO:0000256" key="10">
    <source>
        <dbReference type="SAM" id="MobiDB-lite"/>
    </source>
</evidence>
<feature type="domain" description="Zinc-finger" evidence="11">
    <location>
        <begin position="107"/>
        <end position="207"/>
    </location>
</feature>
<evidence type="ECO:0000256" key="2">
    <source>
        <dbReference type="ARBA" id="ARBA00004496"/>
    </source>
</evidence>
<keyword evidence="9" id="KW-0539">Nucleus</keyword>
<comment type="subcellular location">
    <subcellularLocation>
        <location evidence="2">Cytoplasm</location>
    </subcellularLocation>
    <subcellularLocation>
        <location evidence="1">Nucleus</location>
    </subcellularLocation>
</comment>
<keyword evidence="3" id="KW-0963">Cytoplasm</keyword>
<evidence type="ECO:0000256" key="3">
    <source>
        <dbReference type="ARBA" id="ARBA00022490"/>
    </source>
</evidence>
<dbReference type="GO" id="GO:0005737">
    <property type="term" value="C:cytoplasm"/>
    <property type="evidence" value="ECO:0007669"/>
    <property type="project" value="UniProtKB-SubCell"/>
</dbReference>
<dbReference type="InterPro" id="IPR040221">
    <property type="entry name" value="CDCA7/CDA7L"/>
</dbReference>
<dbReference type="Pfam" id="PF10497">
    <property type="entry name" value="zf-4CXXC_R1"/>
    <property type="match status" value="1"/>
</dbReference>
<evidence type="ECO:0000313" key="12">
    <source>
        <dbReference type="EMBL" id="KIK01389.1"/>
    </source>
</evidence>
<evidence type="ECO:0000256" key="7">
    <source>
        <dbReference type="ARBA" id="ARBA00023015"/>
    </source>
</evidence>
<evidence type="ECO:0000313" key="13">
    <source>
        <dbReference type="Proteomes" id="UP000054477"/>
    </source>
</evidence>
<sequence>MTSARTAAQRLNNAFVSVPPSPVSLDQYRPLKGTQLGASTELKENTPLPPFYVSILQYSSSLKRKMDDRDQPPHTFASATKKAKHPVAISLKAKQALEEEYPNGFIYCHQCNRKRDLQVSAQCTSLETRVTAAGARERRCLVKYCKSCLMNHYGEDMDNIKAQTRNARTQSGHVVGEGYIFKCPRCRDICNCSKCRKAKGLEPLSIALQGKADIPKPEKKSKIQVIKETTITPAVKKTVLKKSKPKALPILKWTAILANISQAEAEERICIREFIQRFARIMDPPIAKAHLEELEAIAGRKKPRDDNDELAGWISEPSLKAIVLGLLECLANDHENNIAKIIKSHIKELRSAGMNLNKIWKILADMRETIANSTSHTASGPSEAVFTFPNPLPPPASANIRATRSIAGTSTISVCHTAQMIPVILSLINLALETAAVREEIDQGIKDSKDAARDAREAIKRENDHWEQARKPKEHNIIKTTNKGKEKDAEQTRENAERRMLHKARLLNIDNALKIVTSGFASRFSALGADHEGRMYYALIPGYSEQEAALEYLEALSSDKPTKVKRKARNIGDTDHEELTGWSWFIAVWGKRPQATPTRTAGDDKSSDGEGRESWWALGESEEILKVADWITINCGLEDEEDVMATAPSSSTPKPNKRKTDELKQLVIDLREYAGLLEWRSRGTLVNELRTLEDKRLEQQQIGAKDIPIPTSQFYGK</sequence>
<dbReference type="GO" id="GO:0006355">
    <property type="term" value="P:regulation of DNA-templated transcription"/>
    <property type="evidence" value="ECO:0007669"/>
    <property type="project" value="InterPro"/>
</dbReference>
<evidence type="ECO:0000256" key="4">
    <source>
        <dbReference type="ARBA" id="ARBA00022499"/>
    </source>
</evidence>
<reference evidence="12 13" key="1">
    <citation type="submission" date="2014-04" db="EMBL/GenBank/DDBJ databases">
        <authorList>
            <consortium name="DOE Joint Genome Institute"/>
            <person name="Kuo A."/>
            <person name="Kohler A."/>
            <person name="Nagy L.G."/>
            <person name="Floudas D."/>
            <person name="Copeland A."/>
            <person name="Barry K.W."/>
            <person name="Cichocki N."/>
            <person name="Veneault-Fourrey C."/>
            <person name="LaButti K."/>
            <person name="Lindquist E.A."/>
            <person name="Lipzen A."/>
            <person name="Lundell T."/>
            <person name="Morin E."/>
            <person name="Murat C."/>
            <person name="Sun H."/>
            <person name="Tunlid A."/>
            <person name="Henrissat B."/>
            <person name="Grigoriev I.V."/>
            <person name="Hibbett D.S."/>
            <person name="Martin F."/>
            <person name="Nordberg H.P."/>
            <person name="Cantor M.N."/>
            <person name="Hua S.X."/>
        </authorList>
    </citation>
    <scope>NUCLEOTIDE SEQUENCE [LARGE SCALE GENOMIC DNA]</scope>
    <source>
        <strain evidence="12 13">LaAM-08-1</strain>
    </source>
</reference>
<keyword evidence="5" id="KW-0597">Phosphoprotein</keyword>
<dbReference type="InterPro" id="IPR018866">
    <property type="entry name" value="Znf-4CXXC_R1"/>
</dbReference>
<evidence type="ECO:0000259" key="11">
    <source>
        <dbReference type="Pfam" id="PF10497"/>
    </source>
</evidence>
<dbReference type="EMBL" id="KN838607">
    <property type="protein sequence ID" value="KIK01389.1"/>
    <property type="molecule type" value="Genomic_DNA"/>
</dbReference>
<dbReference type="HOGENOM" id="CLU_019575_0_0_1"/>
<dbReference type="PANTHER" id="PTHR31169">
    <property type="entry name" value="OS05G0300700 PROTEIN"/>
    <property type="match status" value="1"/>
</dbReference>
<feature type="region of interest" description="Disordered" evidence="10">
    <location>
        <begin position="594"/>
        <end position="613"/>
    </location>
</feature>
<dbReference type="AlphaFoldDB" id="A0A0C9XIR5"/>
<evidence type="ECO:0000256" key="5">
    <source>
        <dbReference type="ARBA" id="ARBA00022553"/>
    </source>
</evidence>
<dbReference type="GO" id="GO:0005634">
    <property type="term" value="C:nucleus"/>
    <property type="evidence" value="ECO:0007669"/>
    <property type="project" value="UniProtKB-SubCell"/>
</dbReference>
<keyword evidence="8" id="KW-0804">Transcription</keyword>
<keyword evidence="6" id="KW-0832">Ubl conjugation</keyword>
<accession>A0A0C9XIR5</accession>
<name>A0A0C9XIR5_9AGAR</name>
<evidence type="ECO:0000256" key="9">
    <source>
        <dbReference type="ARBA" id="ARBA00023242"/>
    </source>
</evidence>
<keyword evidence="7" id="KW-0805">Transcription regulation</keyword>
<keyword evidence="4" id="KW-1017">Isopeptide bond</keyword>
<dbReference type="OrthoDB" id="298344at2759"/>
<keyword evidence="13" id="KW-1185">Reference proteome</keyword>
<dbReference type="STRING" id="1095629.A0A0C9XIR5"/>
<protein>
    <recommendedName>
        <fullName evidence="11">Zinc-finger domain-containing protein</fullName>
    </recommendedName>
</protein>
<reference evidence="13" key="2">
    <citation type="submission" date="2015-01" db="EMBL/GenBank/DDBJ databases">
        <title>Evolutionary Origins and Diversification of the Mycorrhizal Mutualists.</title>
        <authorList>
            <consortium name="DOE Joint Genome Institute"/>
            <consortium name="Mycorrhizal Genomics Consortium"/>
            <person name="Kohler A."/>
            <person name="Kuo A."/>
            <person name="Nagy L.G."/>
            <person name="Floudas D."/>
            <person name="Copeland A."/>
            <person name="Barry K.W."/>
            <person name="Cichocki N."/>
            <person name="Veneault-Fourrey C."/>
            <person name="LaButti K."/>
            <person name="Lindquist E.A."/>
            <person name="Lipzen A."/>
            <person name="Lundell T."/>
            <person name="Morin E."/>
            <person name="Murat C."/>
            <person name="Riley R."/>
            <person name="Ohm R."/>
            <person name="Sun H."/>
            <person name="Tunlid A."/>
            <person name="Henrissat B."/>
            <person name="Grigoriev I.V."/>
            <person name="Hibbett D.S."/>
            <person name="Martin F."/>
        </authorList>
    </citation>
    <scope>NUCLEOTIDE SEQUENCE [LARGE SCALE GENOMIC DNA]</scope>
    <source>
        <strain evidence="13">LaAM-08-1</strain>
    </source>
</reference>